<proteinExistence type="predicted"/>
<organism evidence="1 2">
    <name type="scientific">Rhizobium tibeticum</name>
    <dbReference type="NCBI Taxonomy" id="501024"/>
    <lineage>
        <taxon>Bacteria</taxon>
        <taxon>Pseudomonadati</taxon>
        <taxon>Pseudomonadota</taxon>
        <taxon>Alphaproteobacteria</taxon>
        <taxon>Hyphomicrobiales</taxon>
        <taxon>Rhizobiaceae</taxon>
        <taxon>Rhizobium/Agrobacterium group</taxon>
        <taxon>Rhizobium</taxon>
    </lineage>
</organism>
<comment type="caution">
    <text evidence="1">The sequence shown here is derived from an EMBL/GenBank/DDBJ whole genome shotgun (WGS) entry which is preliminary data.</text>
</comment>
<keyword evidence="2" id="KW-1185">Reference proteome</keyword>
<dbReference type="Proteomes" id="UP000198939">
    <property type="component" value="Unassembled WGS sequence"/>
</dbReference>
<protein>
    <submittedName>
        <fullName evidence="1">Uncharacterized protein</fullName>
    </submittedName>
</protein>
<accession>A0ABY1AWZ4</accession>
<evidence type="ECO:0000313" key="2">
    <source>
        <dbReference type="Proteomes" id="UP000198939"/>
    </source>
</evidence>
<sequence>MLSLKRSLQADDLLQRVRVNPLQAFQLTLQICVALIQPKPILFQDLYFHYRVMIILPQLLKKSAFGDEMGFGIEFRDVADMHNANRFAGCG</sequence>
<dbReference type="EMBL" id="FOCV01000053">
    <property type="protein sequence ID" value="SEP22210.1"/>
    <property type="molecule type" value="Genomic_DNA"/>
</dbReference>
<evidence type="ECO:0000313" key="1">
    <source>
        <dbReference type="EMBL" id="SEP22210.1"/>
    </source>
</evidence>
<reference evidence="1 2" key="1">
    <citation type="submission" date="2016-10" db="EMBL/GenBank/DDBJ databases">
        <authorList>
            <person name="Varghese N."/>
            <person name="Submissions S."/>
        </authorList>
    </citation>
    <scope>NUCLEOTIDE SEQUENCE [LARGE SCALE GENOMIC DNA]</scope>
    <source>
        <strain evidence="1 2">CGMCC 1.7071</strain>
    </source>
</reference>
<gene>
    <name evidence="1" type="ORF">SAMN05216228_10531</name>
</gene>
<name>A0ABY1AWZ4_9HYPH</name>